<dbReference type="EMBL" id="FTPD01000005">
    <property type="protein sequence ID" value="SIT53716.1"/>
    <property type="molecule type" value="Genomic_DNA"/>
</dbReference>
<feature type="transmembrane region" description="Helical" evidence="1">
    <location>
        <begin position="47"/>
        <end position="65"/>
    </location>
</feature>
<keyword evidence="3" id="KW-1185">Reference proteome</keyword>
<organism evidence="2 3">
    <name type="scientific">Mesorhizobium prunaredense</name>
    <dbReference type="NCBI Taxonomy" id="1631249"/>
    <lineage>
        <taxon>Bacteria</taxon>
        <taxon>Pseudomonadati</taxon>
        <taxon>Pseudomonadota</taxon>
        <taxon>Alphaproteobacteria</taxon>
        <taxon>Hyphomicrobiales</taxon>
        <taxon>Phyllobacteriaceae</taxon>
        <taxon>Mesorhizobium</taxon>
    </lineage>
</organism>
<protein>
    <submittedName>
        <fullName evidence="2">Putative DoxX family protein</fullName>
    </submittedName>
</protein>
<feature type="transmembrane region" description="Helical" evidence="1">
    <location>
        <begin position="104"/>
        <end position="123"/>
    </location>
</feature>
<name>A0A1R3V1E4_9HYPH</name>
<dbReference type="AlphaFoldDB" id="A0A1R3V1E4"/>
<reference evidence="3" key="1">
    <citation type="submission" date="2017-01" db="EMBL/GenBank/DDBJ databases">
        <authorList>
            <person name="Brunel B."/>
        </authorList>
    </citation>
    <scope>NUCLEOTIDE SEQUENCE [LARGE SCALE GENOMIC DNA]</scope>
</reference>
<keyword evidence="1" id="KW-0472">Membrane</keyword>
<gene>
    <name evidence="2" type="ORF">BQ8794_130200</name>
</gene>
<evidence type="ECO:0000313" key="3">
    <source>
        <dbReference type="Proteomes" id="UP000188388"/>
    </source>
</evidence>
<evidence type="ECO:0000313" key="2">
    <source>
        <dbReference type="EMBL" id="SIT53716.1"/>
    </source>
</evidence>
<dbReference type="RefSeq" id="WP_167378636.1">
    <property type="nucleotide sequence ID" value="NZ_FTPD01000005.1"/>
</dbReference>
<dbReference type="GO" id="GO:0016020">
    <property type="term" value="C:membrane"/>
    <property type="evidence" value="ECO:0007669"/>
    <property type="project" value="UniProtKB-SubCell"/>
</dbReference>
<keyword evidence="1" id="KW-1133">Transmembrane helix</keyword>
<dbReference type="Proteomes" id="UP000188388">
    <property type="component" value="Unassembled WGS sequence"/>
</dbReference>
<sequence length="124" mass="13809">MTLPEWLNLLGRLGVAFYFLWAVWFNIGGREHHYAEFRRIGLPNGAVFFWAGNALALVGGLLLLYSPTAVYGAAMLVVFTLTADALFHRYWTYSDPGEAVMHKFFLFEHAALIGGLLGLAAPFL</sequence>
<accession>A0A1R3V1E4</accession>
<proteinExistence type="predicted"/>
<feature type="transmembrane region" description="Helical" evidence="1">
    <location>
        <begin position="71"/>
        <end position="92"/>
    </location>
</feature>
<evidence type="ECO:0000256" key="1">
    <source>
        <dbReference type="SAM" id="Phobius"/>
    </source>
</evidence>
<feature type="transmembrane region" description="Helical" evidence="1">
    <location>
        <begin position="6"/>
        <end position="27"/>
    </location>
</feature>
<keyword evidence="1" id="KW-0812">Transmembrane</keyword>